<dbReference type="AlphaFoldDB" id="A4S1A2"/>
<dbReference type="EMBL" id="CP000588">
    <property type="protein sequence ID" value="ABO97408.1"/>
    <property type="molecule type" value="Genomic_DNA"/>
</dbReference>
<evidence type="ECO:0000313" key="3">
    <source>
        <dbReference type="EMBL" id="ABO97408.1"/>
    </source>
</evidence>
<dbReference type="HOGENOM" id="CLU_003649_2_0_1"/>
<evidence type="ECO:0000313" key="4">
    <source>
        <dbReference type="Proteomes" id="UP000001568"/>
    </source>
</evidence>
<feature type="domain" description="Trafficking protein particle complex subunit 11" evidence="2">
    <location>
        <begin position="294"/>
        <end position="547"/>
    </location>
</feature>
<dbReference type="PANTHER" id="PTHR14374">
    <property type="entry name" value="FOIE GRAS"/>
    <property type="match status" value="1"/>
</dbReference>
<dbReference type="Pfam" id="PF11817">
    <property type="entry name" value="Foie-gras_1"/>
    <property type="match status" value="1"/>
</dbReference>
<dbReference type="STRING" id="436017.A4S1A2"/>
<dbReference type="GeneID" id="5003280"/>
<dbReference type="Gramene" id="ABO97408">
    <property type="protein sequence ID" value="ABO97408"/>
    <property type="gene ID" value="OSTLU_87978"/>
</dbReference>
<dbReference type="RefSeq" id="XP_001419115.1">
    <property type="nucleotide sequence ID" value="XM_001419078.1"/>
</dbReference>
<dbReference type="OMA" id="CVEYYRD"/>
<evidence type="ECO:0000256" key="1">
    <source>
        <dbReference type="SAM" id="MobiDB-lite"/>
    </source>
</evidence>
<accession>A4S1A2</accession>
<name>A4S1A2_OSTLU</name>
<dbReference type="InterPro" id="IPR011990">
    <property type="entry name" value="TPR-like_helical_dom_sf"/>
</dbReference>
<organism evidence="3 4">
    <name type="scientific">Ostreococcus lucimarinus (strain CCE9901)</name>
    <dbReference type="NCBI Taxonomy" id="436017"/>
    <lineage>
        <taxon>Eukaryota</taxon>
        <taxon>Viridiplantae</taxon>
        <taxon>Chlorophyta</taxon>
        <taxon>Mamiellophyceae</taxon>
        <taxon>Mamiellales</taxon>
        <taxon>Bathycoccaceae</taxon>
        <taxon>Ostreococcus</taxon>
    </lineage>
</organism>
<reference evidence="3 4" key="1">
    <citation type="journal article" date="2007" name="Proc. Natl. Acad. Sci. U.S.A.">
        <title>The tiny eukaryote Ostreococcus provides genomic insights into the paradox of plankton speciation.</title>
        <authorList>
            <person name="Palenik B."/>
            <person name="Grimwood J."/>
            <person name="Aerts A."/>
            <person name="Rouze P."/>
            <person name="Salamov A."/>
            <person name="Putnam N."/>
            <person name="Dupont C."/>
            <person name="Jorgensen R."/>
            <person name="Derelle E."/>
            <person name="Rombauts S."/>
            <person name="Zhou K."/>
            <person name="Otillar R."/>
            <person name="Merchant S.S."/>
            <person name="Podell S."/>
            <person name="Gaasterland T."/>
            <person name="Napoli C."/>
            <person name="Gendler K."/>
            <person name="Manuell A."/>
            <person name="Tai V."/>
            <person name="Vallon O."/>
            <person name="Piganeau G."/>
            <person name="Jancek S."/>
            <person name="Heijde M."/>
            <person name="Jabbari K."/>
            <person name="Bowler C."/>
            <person name="Lohr M."/>
            <person name="Robbens S."/>
            <person name="Werner G."/>
            <person name="Dubchak I."/>
            <person name="Pazour G.J."/>
            <person name="Ren Q."/>
            <person name="Paulsen I."/>
            <person name="Delwiche C."/>
            <person name="Schmutz J."/>
            <person name="Rokhsar D."/>
            <person name="Van de Peer Y."/>
            <person name="Moreau H."/>
            <person name="Grigoriev I.V."/>
        </authorList>
    </citation>
    <scope>NUCLEOTIDE SEQUENCE [LARGE SCALE GENOMIC DNA]</scope>
    <source>
        <strain evidence="3 4">CCE9901</strain>
    </source>
</reference>
<dbReference type="PANTHER" id="PTHR14374:SF0">
    <property type="entry name" value="TRAFFICKING PROTEIN PARTICLE COMPLEX SUBUNIT 11"/>
    <property type="match status" value="1"/>
</dbReference>
<evidence type="ECO:0000259" key="2">
    <source>
        <dbReference type="Pfam" id="PF11817"/>
    </source>
</evidence>
<dbReference type="KEGG" id="olu:OSTLU_87978"/>
<dbReference type="eggNOG" id="KOG4386">
    <property type="taxonomic scope" value="Eukaryota"/>
</dbReference>
<gene>
    <name evidence="3" type="ORF">OSTLU_87978</name>
</gene>
<sequence length="1092" mass="119975">MRLDELRVPPLGLVLALGRPDLHEECARVLRNLKPPLGLTTRDDIADAPDALKARARKRSVKVSLRERVGPGGGASGDALQSSGRDDRGAATATATTTASGGFRRTPALPGMIKRSWLKKHKDERPVVVMALIDNEALENSSTTRRALESSLEKLYGYAHNAGASCCVVVVACGPGLPETLPEDKAAVIRRVLRVENRAIVTLNTAHGRDAAWSKAARVAQELAVKNYESECERLTLLASESTCPRGLKVRYAFKAGVYAEFRQDWTTAVRRYRLAYDSIPDVTPDVTPQDVIETLEVSQVLHVKLCVLLLHSGSSVEAVHQIEEHMRRWSTAPLKALPREALPTFHRWRSHQYDVFGDLLNGRLPAPAPVGTPRTHLPAFYFHAAAHCSIERRQAFDDVVDSNEVPEMEVKVEHASFVGQLKVAGTDDEPLTAEQYMTYLRVKDTRDDISRETIELLTKAHDHYKTNSAGTAGGRTFATLIRELANEYLHAGDYESALKLFKTVAVVYRREKWNELLCSVLMNLKTCAKALRDNEEYLNICLEMAALHEATDEHAPSAFAAALAAMNEPRGEDEDAPTITCEDNLSHTFILKAGFSTSDCVPGEPVKFHVALRSNFAGDLDVTHIDVDFTELDAYELSDATPRTLRSNEWLKIDFEVIPKCGYVCEANSLTITTVSGYELVLPFTTQTSDCSVMNADYESLPASVLKMKIKTHILDVSDAPPRASISMRTPDGPALVGEMSRVIITVLSVADEIEEGELALVVIEGDKPSKNVQILTDSGDVIKDGKIIVGDIALREKWTGMICLRWTGECPPAALHASLTAKRTGARMTELFKDKPRTAPVENVAQISCDAPFTVKRAYLPAYRQSPLVLQEDKCSKSPPVGVMLATLHVGGPAEITLDGVQSHDTKDPTNTMALATTETRSDATLYDGDAFLHVIPLRSHEHGEDAIRVMWHRTHGDSRCVKGVPTVILNEYCLPNVTGSQPPLVVELRCPPKLFVGDPFTYEVRVSNATTANYDIKISVTDSTGFVFAGIKRGTMYVPPLSTASFYFLLVPIVTGSAILPELSLGAERFSATFVPPIESRRVIVRPKY</sequence>
<feature type="compositionally biased region" description="Low complexity" evidence="1">
    <location>
        <begin position="90"/>
        <end position="99"/>
    </location>
</feature>
<proteinExistence type="predicted"/>
<dbReference type="OrthoDB" id="6278596at2759"/>
<dbReference type="Proteomes" id="UP000001568">
    <property type="component" value="Chromosome 8"/>
</dbReference>
<feature type="region of interest" description="Disordered" evidence="1">
    <location>
        <begin position="59"/>
        <end position="106"/>
    </location>
</feature>
<keyword evidence="4" id="KW-1185">Reference proteome</keyword>
<protein>
    <recommendedName>
        <fullName evidence="2">Trafficking protein particle complex subunit 11 domain-containing protein</fullName>
    </recommendedName>
</protein>
<dbReference type="SUPFAM" id="SSF48452">
    <property type="entry name" value="TPR-like"/>
    <property type="match status" value="1"/>
</dbReference>
<dbReference type="InterPro" id="IPR021773">
    <property type="entry name" value="TPC11"/>
</dbReference>